<organism evidence="2">
    <name type="scientific">Rhizophora mucronata</name>
    <name type="common">Asiatic mangrove</name>
    <dbReference type="NCBI Taxonomy" id="61149"/>
    <lineage>
        <taxon>Eukaryota</taxon>
        <taxon>Viridiplantae</taxon>
        <taxon>Streptophyta</taxon>
        <taxon>Embryophyta</taxon>
        <taxon>Tracheophyta</taxon>
        <taxon>Spermatophyta</taxon>
        <taxon>Magnoliopsida</taxon>
        <taxon>eudicotyledons</taxon>
        <taxon>Gunneridae</taxon>
        <taxon>Pentapetalae</taxon>
        <taxon>rosids</taxon>
        <taxon>fabids</taxon>
        <taxon>Malpighiales</taxon>
        <taxon>Rhizophoraceae</taxon>
        <taxon>Rhizophora</taxon>
    </lineage>
</organism>
<evidence type="ECO:0000313" key="2">
    <source>
        <dbReference type="EMBL" id="MBX64446.1"/>
    </source>
</evidence>
<evidence type="ECO:0000256" key="1">
    <source>
        <dbReference type="SAM" id="Phobius"/>
    </source>
</evidence>
<feature type="transmembrane region" description="Helical" evidence="1">
    <location>
        <begin position="41"/>
        <end position="59"/>
    </location>
</feature>
<name>A0A2P2QBT0_RHIMU</name>
<dbReference type="AlphaFoldDB" id="A0A2P2QBT0"/>
<keyword evidence="1" id="KW-1133">Transmembrane helix</keyword>
<reference evidence="2" key="1">
    <citation type="submission" date="2018-02" db="EMBL/GenBank/DDBJ databases">
        <title>Rhizophora mucronata_Transcriptome.</title>
        <authorList>
            <person name="Meera S.P."/>
            <person name="Sreeshan A."/>
            <person name="Augustine A."/>
        </authorList>
    </citation>
    <scope>NUCLEOTIDE SEQUENCE</scope>
    <source>
        <tissue evidence="2">Leaf</tissue>
    </source>
</reference>
<accession>A0A2P2QBT0</accession>
<dbReference type="EMBL" id="GGEC01083962">
    <property type="protein sequence ID" value="MBX64446.1"/>
    <property type="molecule type" value="Transcribed_RNA"/>
</dbReference>
<keyword evidence="1" id="KW-0472">Membrane</keyword>
<sequence>MQWFVTKKFQFQMLSRLHPTSEISLSQKAMKVFKLRNRREVHTAFLFILLSFSFVGTYYCSEVFR</sequence>
<protein>
    <submittedName>
        <fullName evidence="2">Uncharacterized protein</fullName>
    </submittedName>
</protein>
<proteinExistence type="predicted"/>
<keyword evidence="1" id="KW-0812">Transmembrane</keyword>